<dbReference type="AlphaFoldDB" id="A0A512HVF3"/>
<evidence type="ECO:0008006" key="4">
    <source>
        <dbReference type="Google" id="ProtNLM"/>
    </source>
</evidence>
<feature type="transmembrane region" description="Helical" evidence="1">
    <location>
        <begin position="104"/>
        <end position="122"/>
    </location>
</feature>
<evidence type="ECO:0000256" key="1">
    <source>
        <dbReference type="SAM" id="Phobius"/>
    </source>
</evidence>
<dbReference type="GO" id="GO:0016020">
    <property type="term" value="C:membrane"/>
    <property type="evidence" value="ECO:0007669"/>
    <property type="project" value="InterPro"/>
</dbReference>
<keyword evidence="1" id="KW-1133">Transmembrane helix</keyword>
<evidence type="ECO:0000313" key="3">
    <source>
        <dbReference type="Proteomes" id="UP000321769"/>
    </source>
</evidence>
<proteinExistence type="predicted"/>
<dbReference type="EMBL" id="BJZQ01000007">
    <property type="protein sequence ID" value="GEO89421.1"/>
    <property type="molecule type" value="Genomic_DNA"/>
</dbReference>
<gene>
    <name evidence="2" type="ORF">AFL01nite_17480</name>
</gene>
<reference evidence="2 3" key="1">
    <citation type="submission" date="2019-07" db="EMBL/GenBank/DDBJ databases">
        <title>Whole genome shotgun sequence of Aeromicrobium flavum NBRC 107625.</title>
        <authorList>
            <person name="Hosoyama A."/>
            <person name="Uohara A."/>
            <person name="Ohji S."/>
            <person name="Ichikawa N."/>
        </authorList>
    </citation>
    <scope>NUCLEOTIDE SEQUENCE [LARGE SCALE GENOMIC DNA]</scope>
    <source>
        <strain evidence="2 3">NBRC 107625</strain>
    </source>
</reference>
<dbReference type="OrthoDB" id="7806295at2"/>
<name>A0A512HVF3_9ACTN</name>
<keyword evidence="3" id="KW-1185">Reference proteome</keyword>
<feature type="transmembrane region" description="Helical" evidence="1">
    <location>
        <begin position="21"/>
        <end position="38"/>
    </location>
</feature>
<feature type="transmembrane region" description="Helical" evidence="1">
    <location>
        <begin position="171"/>
        <end position="196"/>
    </location>
</feature>
<dbReference type="Gene3D" id="3.40.50.12580">
    <property type="match status" value="1"/>
</dbReference>
<keyword evidence="1" id="KW-0812">Transmembrane</keyword>
<dbReference type="InterPro" id="IPR007554">
    <property type="entry name" value="Glycerophosphate_synth"/>
</dbReference>
<dbReference type="RefSeq" id="WP_146827299.1">
    <property type="nucleotide sequence ID" value="NZ_BAAAYQ010000001.1"/>
</dbReference>
<sequence>MASPARFLRVLASRVGHSSELPGLLLVNVLPLLALLLVIVGQDLAAVIAVLASAAAEWWLERHSPVSAMLLRQATAGPPLRFAVRVLISLLATTQFHDRAAQDAFAVVAILVVSGLCGRALHAEYRRIGPLKPMRTRHIPGATRIDEEPTSRPALATLVQLAALAPAVLGATWWVVLLVGVAAFAALLAGTIPDFLTSWRMRTAKRATGFTPQLSAVQAFLDEYRPEVIVHLSGPDTAAYQINTWIESLEALDQRVFVVLRDHPLFEKMAASTLPTLSLPAPGELLMLDFSMAKVALYPANTGNNIHLLRLPTMMSAFIGHGDSDKSASNNPFSRVYDELWVAGEAGADRYRRSGLHIPEDQFRFVGRPQAHAIRPTPRVGDAEVPTVLYAPTWEGVNQHQEYSSLRAIGVKLVDALLADGSVRVVYKPHPFTGQRDAKYRAAHAALVRRLDEAKLRTGIDHRVVMKGSLTDWMNQSTALVSDISSVLSDWLAGEKPYAVFNHTGVSTKQFREEYPSSAAATLLDRDAHGVDELLEVVTGRGPDQLSEYRSKLATYLLGPPEQRTIEAFREAVTAFVARSERERSVYRTDLTDSL</sequence>
<protein>
    <recommendedName>
        <fullName evidence="4">Glycosyl transferase</fullName>
    </recommendedName>
</protein>
<dbReference type="Proteomes" id="UP000321769">
    <property type="component" value="Unassembled WGS sequence"/>
</dbReference>
<dbReference type="Pfam" id="PF04464">
    <property type="entry name" value="Glyphos_transf"/>
    <property type="match status" value="1"/>
</dbReference>
<dbReference type="GO" id="GO:0047355">
    <property type="term" value="F:CDP-glycerol glycerophosphotransferase activity"/>
    <property type="evidence" value="ECO:0007669"/>
    <property type="project" value="InterPro"/>
</dbReference>
<organism evidence="2 3">
    <name type="scientific">Aeromicrobium flavum</name>
    <dbReference type="NCBI Taxonomy" id="416568"/>
    <lineage>
        <taxon>Bacteria</taxon>
        <taxon>Bacillati</taxon>
        <taxon>Actinomycetota</taxon>
        <taxon>Actinomycetes</taxon>
        <taxon>Propionibacteriales</taxon>
        <taxon>Nocardioidaceae</taxon>
        <taxon>Aeromicrobium</taxon>
    </lineage>
</organism>
<accession>A0A512HVF3</accession>
<comment type="caution">
    <text evidence="2">The sequence shown here is derived from an EMBL/GenBank/DDBJ whole genome shotgun (WGS) entry which is preliminary data.</text>
</comment>
<dbReference type="InterPro" id="IPR043148">
    <property type="entry name" value="TagF_C"/>
</dbReference>
<keyword evidence="1" id="KW-0472">Membrane</keyword>
<evidence type="ECO:0000313" key="2">
    <source>
        <dbReference type="EMBL" id="GEO89421.1"/>
    </source>
</evidence>